<dbReference type="RefSeq" id="XP_001330731.1">
    <property type="nucleotide sequence ID" value="XM_001330695.1"/>
</dbReference>
<dbReference type="VEuPathDB" id="TrichDB:TVAG_319570"/>
<protein>
    <recommendedName>
        <fullName evidence="3">VWFA domain-containing protein</fullName>
    </recommendedName>
</protein>
<dbReference type="SUPFAM" id="SSF53300">
    <property type="entry name" value="vWA-like"/>
    <property type="match status" value="1"/>
</dbReference>
<evidence type="ECO:0008006" key="3">
    <source>
        <dbReference type="Google" id="ProtNLM"/>
    </source>
</evidence>
<dbReference type="Proteomes" id="UP000001542">
    <property type="component" value="Unassembled WGS sequence"/>
</dbReference>
<evidence type="ECO:0000313" key="2">
    <source>
        <dbReference type="Proteomes" id="UP000001542"/>
    </source>
</evidence>
<sequence length="730" mass="83275">MDLIKVYDPNIPRVFAIDNSGSTGGVQLYWNSVRTIIQNFFRNDKDQIILWNSKAEMSNINKLTEVISRRKGTGGTYPSSFVDFDCLHKEDVHLFLITDGEVMSVEECDKKIKSNPLHLAYTTVFIINSSPDLSVCAPFCRNNTSQILTAVDESKFKEEFYVTKSLLETVEVIDEIKTMEQLDSAYDDLYNSLVFKFVGTNGDVGIKEKLIKLRSLLVKHNASEELENAVRSGNFELAVKISKEFPKNNPAAKIDKLISIANGSMKNVFGIGQIKSNRAARAVTVQDMDISDLNDLGDGQPDETPVLILSKLPKKVNSLLSCFDAEKVKKQIDFPLNALLHIRCIKRIQDHVIASIPNSQFMEIDKIQDEVLDDENFYIPMGGIPLGCDPTHVKMANKTIMDFIAGGKKLGNPDFWFATIYFCLEKADPDKSKYAELMVPQLKYRLRKRFSTLSLSGASNFNLTSLPIDISLWYTLNSIYFESDVFNLHASHIKYLQELYEMTSLMPLDEKVKTAIKVVGAKNYLHKLARTNPLAFESKKNEILYNTVTINLSKMKFEVPIDGVSKYDENSFSMMAKLCQITDRNIACHLIPIPTEIPEIKKEDYQEWKNYKFVPFTIYPKTFRPPVNQCPPFNELKNSNAEVVPWTKIFYKAAKRIKKFPNTNDLAYQTYLEYVKSGKKKTLMPDVLKICSQVEKAYKPAIQGTQVDDFLKIFNMSANREKRMEMENEK</sequence>
<proteinExistence type="predicted"/>
<dbReference type="VEuPathDB" id="TrichDB:TVAGG3_1009360"/>
<dbReference type="InParanoid" id="A2DQA5"/>
<name>A2DQA5_TRIV3</name>
<dbReference type="EMBL" id="DS113231">
    <property type="protein sequence ID" value="EAY17362.1"/>
    <property type="molecule type" value="Genomic_DNA"/>
</dbReference>
<gene>
    <name evidence="1" type="ORF">TVAG_319570</name>
</gene>
<evidence type="ECO:0000313" key="1">
    <source>
        <dbReference type="EMBL" id="EAY17362.1"/>
    </source>
</evidence>
<dbReference type="InterPro" id="IPR036465">
    <property type="entry name" value="vWFA_dom_sf"/>
</dbReference>
<organism evidence="1 2">
    <name type="scientific">Trichomonas vaginalis (strain ATCC PRA-98 / G3)</name>
    <dbReference type="NCBI Taxonomy" id="412133"/>
    <lineage>
        <taxon>Eukaryota</taxon>
        <taxon>Metamonada</taxon>
        <taxon>Parabasalia</taxon>
        <taxon>Trichomonadida</taxon>
        <taxon>Trichomonadidae</taxon>
        <taxon>Trichomonas</taxon>
    </lineage>
</organism>
<dbReference type="OrthoDB" id="8120898at2759"/>
<accession>A2DQA5</accession>
<keyword evidence="2" id="KW-1185">Reference proteome</keyword>
<dbReference type="OMA" id="MFTHIES"/>
<reference evidence="1" key="1">
    <citation type="submission" date="2006-10" db="EMBL/GenBank/DDBJ databases">
        <authorList>
            <person name="Amadeo P."/>
            <person name="Zhao Q."/>
            <person name="Wortman J."/>
            <person name="Fraser-Liggett C."/>
            <person name="Carlton J."/>
        </authorList>
    </citation>
    <scope>NUCLEOTIDE SEQUENCE</scope>
    <source>
        <strain evidence="1">G3</strain>
    </source>
</reference>
<dbReference type="eggNOG" id="ENOG502SW4D">
    <property type="taxonomic scope" value="Eukaryota"/>
</dbReference>
<dbReference type="AlphaFoldDB" id="A2DQA5"/>
<dbReference type="KEGG" id="tva:4775378"/>
<reference evidence="1" key="2">
    <citation type="journal article" date="2007" name="Science">
        <title>Draft genome sequence of the sexually transmitted pathogen Trichomonas vaginalis.</title>
        <authorList>
            <person name="Carlton J.M."/>
            <person name="Hirt R.P."/>
            <person name="Silva J.C."/>
            <person name="Delcher A.L."/>
            <person name="Schatz M."/>
            <person name="Zhao Q."/>
            <person name="Wortman J.R."/>
            <person name="Bidwell S.L."/>
            <person name="Alsmark U.C.M."/>
            <person name="Besteiro S."/>
            <person name="Sicheritz-Ponten T."/>
            <person name="Noel C.J."/>
            <person name="Dacks J.B."/>
            <person name="Foster P.G."/>
            <person name="Simillion C."/>
            <person name="Van de Peer Y."/>
            <person name="Miranda-Saavedra D."/>
            <person name="Barton G.J."/>
            <person name="Westrop G.D."/>
            <person name="Mueller S."/>
            <person name="Dessi D."/>
            <person name="Fiori P.L."/>
            <person name="Ren Q."/>
            <person name="Paulsen I."/>
            <person name="Zhang H."/>
            <person name="Bastida-Corcuera F.D."/>
            <person name="Simoes-Barbosa A."/>
            <person name="Brown M.T."/>
            <person name="Hayes R.D."/>
            <person name="Mukherjee M."/>
            <person name="Okumura C.Y."/>
            <person name="Schneider R."/>
            <person name="Smith A.J."/>
            <person name="Vanacova S."/>
            <person name="Villalvazo M."/>
            <person name="Haas B.J."/>
            <person name="Pertea M."/>
            <person name="Feldblyum T.V."/>
            <person name="Utterback T.R."/>
            <person name="Shu C.L."/>
            <person name="Osoegawa K."/>
            <person name="de Jong P.J."/>
            <person name="Hrdy I."/>
            <person name="Horvathova L."/>
            <person name="Zubacova Z."/>
            <person name="Dolezal P."/>
            <person name="Malik S.B."/>
            <person name="Logsdon J.M. Jr."/>
            <person name="Henze K."/>
            <person name="Gupta A."/>
            <person name="Wang C.C."/>
            <person name="Dunne R.L."/>
            <person name="Upcroft J.A."/>
            <person name="Upcroft P."/>
            <person name="White O."/>
            <person name="Salzberg S.L."/>
            <person name="Tang P."/>
            <person name="Chiu C.-H."/>
            <person name="Lee Y.-S."/>
            <person name="Embley T.M."/>
            <person name="Coombs G.H."/>
            <person name="Mottram J.C."/>
            <person name="Tachezy J."/>
            <person name="Fraser-Liggett C.M."/>
            <person name="Johnson P.J."/>
        </authorList>
    </citation>
    <scope>NUCLEOTIDE SEQUENCE [LARGE SCALE GENOMIC DNA]</scope>
    <source>
        <strain evidence="1">G3</strain>
    </source>
</reference>